<dbReference type="GO" id="GO:0033389">
    <property type="term" value="P:putrescine biosynthetic process from arginine, via agmatine"/>
    <property type="evidence" value="ECO:0007669"/>
    <property type="project" value="TreeGrafter"/>
</dbReference>
<name>A0A397QBP7_9HYPH</name>
<feature type="binding site" evidence="4">
    <location>
        <position position="243"/>
    </location>
    <ligand>
        <name>Mn(2+)</name>
        <dbReference type="ChEBI" id="CHEBI:29035"/>
        <label>1</label>
    </ligand>
</feature>
<keyword evidence="7" id="KW-1185">Reference proteome</keyword>
<dbReference type="PANTHER" id="PTHR11358:SF26">
    <property type="entry name" value="GUANIDINO ACID HYDROLASE, MITOCHONDRIAL"/>
    <property type="match status" value="1"/>
</dbReference>
<dbReference type="InterPro" id="IPR023696">
    <property type="entry name" value="Ureohydrolase_dom_sf"/>
</dbReference>
<feature type="binding site" evidence="4">
    <location>
        <position position="160"/>
    </location>
    <ligand>
        <name>Mn(2+)</name>
        <dbReference type="ChEBI" id="CHEBI:29035"/>
        <label>1</label>
    </ligand>
</feature>
<dbReference type="InterPro" id="IPR005925">
    <property type="entry name" value="Agmatinase-rel"/>
</dbReference>
<dbReference type="NCBIfam" id="TIGR01230">
    <property type="entry name" value="agmatinase"/>
    <property type="match status" value="1"/>
</dbReference>
<keyword evidence="3 5" id="KW-0378">Hydrolase</keyword>
<dbReference type="Gene3D" id="3.40.800.10">
    <property type="entry name" value="Ureohydrolase domain"/>
    <property type="match status" value="1"/>
</dbReference>
<accession>A0A397QBP7</accession>
<comment type="caution">
    <text evidence="6">The sequence shown here is derived from an EMBL/GenBank/DDBJ whole genome shotgun (WGS) entry which is preliminary data.</text>
</comment>
<dbReference type="PANTHER" id="PTHR11358">
    <property type="entry name" value="ARGINASE/AGMATINASE"/>
    <property type="match status" value="1"/>
</dbReference>
<feature type="binding site" evidence="4">
    <location>
        <position position="135"/>
    </location>
    <ligand>
        <name>Mn(2+)</name>
        <dbReference type="ChEBI" id="CHEBI:29035"/>
        <label>1</label>
    </ligand>
</feature>
<organism evidence="6 7">
    <name type="scientific">Dichotomicrobium thermohalophilum</name>
    <dbReference type="NCBI Taxonomy" id="933063"/>
    <lineage>
        <taxon>Bacteria</taxon>
        <taxon>Pseudomonadati</taxon>
        <taxon>Pseudomonadota</taxon>
        <taxon>Alphaproteobacteria</taxon>
        <taxon>Hyphomicrobiales</taxon>
        <taxon>Hyphomicrobiaceae</taxon>
        <taxon>Dichotomicrobium</taxon>
    </lineage>
</organism>
<dbReference type="PIRSF" id="PIRSF036979">
    <property type="entry name" value="Arginase"/>
    <property type="match status" value="1"/>
</dbReference>
<dbReference type="Proteomes" id="UP000266273">
    <property type="component" value="Unassembled WGS sequence"/>
</dbReference>
<dbReference type="AlphaFoldDB" id="A0A397QBP7"/>
<dbReference type="CDD" id="cd11593">
    <property type="entry name" value="Agmatinase-like_2"/>
    <property type="match status" value="1"/>
</dbReference>
<keyword evidence="4" id="KW-0464">Manganese</keyword>
<reference evidence="6 7" key="1">
    <citation type="submission" date="2018-08" db="EMBL/GenBank/DDBJ databases">
        <title>Genomic Encyclopedia of Archaeal and Bacterial Type Strains, Phase II (KMG-II): from individual species to whole genera.</title>
        <authorList>
            <person name="Goeker M."/>
        </authorList>
    </citation>
    <scope>NUCLEOTIDE SEQUENCE [LARGE SCALE GENOMIC DNA]</scope>
    <source>
        <strain evidence="6 7">DSM 5002</strain>
    </source>
</reference>
<evidence type="ECO:0000256" key="5">
    <source>
        <dbReference type="RuleBase" id="RU003684"/>
    </source>
</evidence>
<evidence type="ECO:0000256" key="4">
    <source>
        <dbReference type="PIRSR" id="PIRSR036979-1"/>
    </source>
</evidence>
<keyword evidence="2 4" id="KW-0479">Metal-binding</keyword>
<sequence length="316" mass="33507">MTLTPRPAPPTRPARWASAMSLDYRRPEDGFLGLSAAEAAAPERAGAVIIPFGMEKTVSYGTGTARGAEAIIAASPELEFFDDELWCEPYRQFGIATLAPQSVAASAADALDQLAALTGAALDAGHFPLVLGGEHTLTAGAIRPFAARYPDLAVLHLDAHTDLRDSYEDNPLSHACAMRRVLDQGVEIVSAGIRAISAEEVPLLEATPQRVRVFWGRERASWSLEEIVAPLRGRPLYVSLDIDVLDAGIMPATGTPEPGGLSFDEVCAVLRAASGASRIVGADLVELAPIPGFHAYDFTAAKLAYKLLAYALTETG</sequence>
<dbReference type="GO" id="GO:0008783">
    <property type="term" value="F:agmatinase activity"/>
    <property type="evidence" value="ECO:0007669"/>
    <property type="project" value="TreeGrafter"/>
</dbReference>
<dbReference type="EMBL" id="QXDF01000001">
    <property type="protein sequence ID" value="RIA56917.1"/>
    <property type="molecule type" value="Genomic_DNA"/>
</dbReference>
<feature type="binding site" evidence="4">
    <location>
        <position position="241"/>
    </location>
    <ligand>
        <name>Mn(2+)</name>
        <dbReference type="ChEBI" id="CHEBI:29035"/>
        <label>1</label>
    </ligand>
</feature>
<dbReference type="PROSITE" id="PS01053">
    <property type="entry name" value="ARGINASE_1"/>
    <property type="match status" value="1"/>
</dbReference>
<evidence type="ECO:0000256" key="3">
    <source>
        <dbReference type="ARBA" id="ARBA00022801"/>
    </source>
</evidence>
<dbReference type="SUPFAM" id="SSF52768">
    <property type="entry name" value="Arginase/deacetylase"/>
    <property type="match status" value="1"/>
</dbReference>
<dbReference type="InterPro" id="IPR020855">
    <property type="entry name" value="Ureohydrolase_Mn_BS"/>
</dbReference>
<gene>
    <name evidence="6" type="ORF">BXY53_2031</name>
</gene>
<evidence type="ECO:0000313" key="7">
    <source>
        <dbReference type="Proteomes" id="UP000266273"/>
    </source>
</evidence>
<feature type="binding site" evidence="4">
    <location>
        <position position="158"/>
    </location>
    <ligand>
        <name>Mn(2+)</name>
        <dbReference type="ChEBI" id="CHEBI:29035"/>
        <label>1</label>
    </ligand>
</feature>
<dbReference type="InterPro" id="IPR006035">
    <property type="entry name" value="Ureohydrolase"/>
</dbReference>
<comment type="cofactor">
    <cofactor evidence="4">
        <name>Mn(2+)</name>
        <dbReference type="ChEBI" id="CHEBI:29035"/>
    </cofactor>
    <text evidence="4">Binds 2 manganese ions per subunit.</text>
</comment>
<dbReference type="Pfam" id="PF00491">
    <property type="entry name" value="Arginase"/>
    <property type="match status" value="1"/>
</dbReference>
<feature type="binding site" evidence="4">
    <location>
        <position position="162"/>
    </location>
    <ligand>
        <name>Mn(2+)</name>
        <dbReference type="ChEBI" id="CHEBI:29035"/>
        <label>1</label>
    </ligand>
</feature>
<dbReference type="PROSITE" id="PS51409">
    <property type="entry name" value="ARGINASE_2"/>
    <property type="match status" value="1"/>
</dbReference>
<evidence type="ECO:0000256" key="2">
    <source>
        <dbReference type="ARBA" id="ARBA00022723"/>
    </source>
</evidence>
<protein>
    <submittedName>
        <fullName evidence="6">Agmatinase</fullName>
    </submittedName>
</protein>
<dbReference type="GO" id="GO:0046872">
    <property type="term" value="F:metal ion binding"/>
    <property type="evidence" value="ECO:0007669"/>
    <property type="project" value="UniProtKB-KW"/>
</dbReference>
<evidence type="ECO:0000256" key="1">
    <source>
        <dbReference type="ARBA" id="ARBA00009227"/>
    </source>
</evidence>
<proteinExistence type="inferred from homology"/>
<evidence type="ECO:0000313" key="6">
    <source>
        <dbReference type="EMBL" id="RIA56917.1"/>
    </source>
</evidence>
<comment type="similarity">
    <text evidence="1">Belongs to the arginase family. Agmatinase subfamily.</text>
</comment>